<evidence type="ECO:0000313" key="1">
    <source>
        <dbReference type="EMBL" id="ABR49787.1"/>
    </source>
</evidence>
<sequence>MYDGFAEYSHQMRIEEIIDEGEKREYVIRGEVGDPSGGESTMDRNINIKYIITDNKIVQEKSEETMLDSKFNKITLIQAPLVAGNLWSEEVLDNQGVATTISAFIQKIEIPRDGSTQYTVRYDDVNSSYYEERVIEGGNGEQWII</sequence>
<dbReference type="eggNOG" id="COG5401">
    <property type="taxonomic scope" value="Bacteria"/>
</dbReference>
<name>A6TUB9_ALKMQ</name>
<dbReference type="RefSeq" id="WP_012064747.1">
    <property type="nucleotide sequence ID" value="NC_009633.1"/>
</dbReference>
<keyword evidence="2" id="KW-1185">Reference proteome</keyword>
<organism evidence="1 2">
    <name type="scientific">Alkaliphilus metalliredigens (strain QYMF)</name>
    <dbReference type="NCBI Taxonomy" id="293826"/>
    <lineage>
        <taxon>Bacteria</taxon>
        <taxon>Bacillati</taxon>
        <taxon>Bacillota</taxon>
        <taxon>Clostridia</taxon>
        <taxon>Peptostreptococcales</taxon>
        <taxon>Natronincolaceae</taxon>
        <taxon>Alkaliphilus</taxon>
    </lineage>
</organism>
<dbReference type="AlphaFoldDB" id="A6TUB9"/>
<proteinExistence type="predicted"/>
<evidence type="ECO:0000313" key="2">
    <source>
        <dbReference type="Proteomes" id="UP000001572"/>
    </source>
</evidence>
<protein>
    <submittedName>
        <fullName evidence="1">Uncharacterized protein</fullName>
    </submittedName>
</protein>
<dbReference type="EMBL" id="CP000724">
    <property type="protein sequence ID" value="ABR49787.1"/>
    <property type="molecule type" value="Genomic_DNA"/>
</dbReference>
<dbReference type="Proteomes" id="UP000001572">
    <property type="component" value="Chromosome"/>
</dbReference>
<gene>
    <name evidence="1" type="ordered locus">Amet_3667</name>
</gene>
<dbReference type="KEGG" id="amt:Amet_3667"/>
<reference evidence="2" key="1">
    <citation type="journal article" date="2016" name="Genome Announc.">
        <title>Complete genome sequence of Alkaliphilus metalliredigens strain QYMF, an alkaliphilic and metal-reducing bacterium isolated from borax-contaminated leachate ponds.</title>
        <authorList>
            <person name="Hwang C."/>
            <person name="Copeland A."/>
            <person name="Lucas S."/>
            <person name="Lapidus A."/>
            <person name="Barry K."/>
            <person name="Detter J.C."/>
            <person name="Glavina Del Rio T."/>
            <person name="Hammon N."/>
            <person name="Israni S."/>
            <person name="Dalin E."/>
            <person name="Tice H."/>
            <person name="Pitluck S."/>
            <person name="Chertkov O."/>
            <person name="Brettin T."/>
            <person name="Bruce D."/>
            <person name="Han C."/>
            <person name="Schmutz J."/>
            <person name="Larimer F."/>
            <person name="Land M.L."/>
            <person name="Hauser L."/>
            <person name="Kyrpides N."/>
            <person name="Mikhailova N."/>
            <person name="Ye Q."/>
            <person name="Zhou J."/>
            <person name="Richardson P."/>
            <person name="Fields M.W."/>
        </authorList>
    </citation>
    <scope>NUCLEOTIDE SEQUENCE [LARGE SCALE GENOMIC DNA]</scope>
    <source>
        <strain evidence="2">QYMF</strain>
    </source>
</reference>
<dbReference type="HOGENOM" id="CLU_1782795_0_0_9"/>
<dbReference type="STRING" id="293826.Amet_3667"/>
<accession>A6TUB9</accession>